<keyword evidence="2" id="KW-1185">Reference proteome</keyword>
<dbReference type="RefSeq" id="WP_390228559.1">
    <property type="nucleotide sequence ID" value="NZ_JBHSCN010000005.1"/>
</dbReference>
<gene>
    <name evidence="1" type="ORF">ACFOYW_08950</name>
</gene>
<protein>
    <submittedName>
        <fullName evidence="1">Uncharacterized protein</fullName>
    </submittedName>
</protein>
<dbReference type="Proteomes" id="UP001595900">
    <property type="component" value="Unassembled WGS sequence"/>
</dbReference>
<organism evidence="1 2">
    <name type="scientific">Gryllotalpicola reticulitermitis</name>
    <dbReference type="NCBI Taxonomy" id="1184153"/>
    <lineage>
        <taxon>Bacteria</taxon>
        <taxon>Bacillati</taxon>
        <taxon>Actinomycetota</taxon>
        <taxon>Actinomycetes</taxon>
        <taxon>Micrococcales</taxon>
        <taxon>Microbacteriaceae</taxon>
        <taxon>Gryllotalpicola</taxon>
    </lineage>
</organism>
<sequence>MDIQNHYYGHSAALALHAGLPSIRHIDGLVQHGWTVYSPSLVHFADFARLPRTARRLVWSHAARGWDAARDPFPTTAIGAPFLYLSALTAGSRVERSDRAVVFPVHDTRLVKIGGDDQAFARELAGREGPSVICLHPEDLDQPEKRRVWTQFGHTVVSAGSRRDPLFLGRVLKLVRSSRRVVSNLLSTAVVYAAAEGTDTAIYGPEVSLGDLGSEVAQRTRALWPEFHEAVAAGIRQRIALAELGQSHLLEPAALREALGWDHHSPGPLLNYWAGAPVRKAGAVLGLVQRPAGAQDAGSSADPLAFLRHPMSHLPGRLPALPRGDELLADPLVPATSS</sequence>
<accession>A0ABV8Q7Q9</accession>
<dbReference type="EMBL" id="JBHSCN010000005">
    <property type="protein sequence ID" value="MFC4243501.1"/>
    <property type="molecule type" value="Genomic_DNA"/>
</dbReference>
<evidence type="ECO:0000313" key="2">
    <source>
        <dbReference type="Proteomes" id="UP001595900"/>
    </source>
</evidence>
<name>A0ABV8Q7Q9_9MICO</name>
<evidence type="ECO:0000313" key="1">
    <source>
        <dbReference type="EMBL" id="MFC4243501.1"/>
    </source>
</evidence>
<proteinExistence type="predicted"/>
<comment type="caution">
    <text evidence="1">The sequence shown here is derived from an EMBL/GenBank/DDBJ whole genome shotgun (WGS) entry which is preliminary data.</text>
</comment>
<reference evidence="2" key="1">
    <citation type="journal article" date="2019" name="Int. J. Syst. Evol. Microbiol.">
        <title>The Global Catalogue of Microorganisms (GCM) 10K type strain sequencing project: providing services to taxonomists for standard genome sequencing and annotation.</title>
        <authorList>
            <consortium name="The Broad Institute Genomics Platform"/>
            <consortium name="The Broad Institute Genome Sequencing Center for Infectious Disease"/>
            <person name="Wu L."/>
            <person name="Ma J."/>
        </authorList>
    </citation>
    <scope>NUCLEOTIDE SEQUENCE [LARGE SCALE GENOMIC DNA]</scope>
    <source>
        <strain evidence="2">CGMCC 1.10363</strain>
    </source>
</reference>